<organism evidence="1 2">
    <name type="scientific">Athelia psychrophila</name>
    <dbReference type="NCBI Taxonomy" id="1759441"/>
    <lineage>
        <taxon>Eukaryota</taxon>
        <taxon>Fungi</taxon>
        <taxon>Dikarya</taxon>
        <taxon>Basidiomycota</taxon>
        <taxon>Agaricomycotina</taxon>
        <taxon>Agaricomycetes</taxon>
        <taxon>Agaricomycetidae</taxon>
        <taxon>Atheliales</taxon>
        <taxon>Atheliaceae</taxon>
        <taxon>Athelia</taxon>
    </lineage>
</organism>
<dbReference type="EMBL" id="KV417483">
    <property type="protein sequence ID" value="KZP33166.1"/>
    <property type="molecule type" value="Genomic_DNA"/>
</dbReference>
<protein>
    <submittedName>
        <fullName evidence="1">Uncharacterized protein</fullName>
    </submittedName>
</protein>
<proteinExistence type="predicted"/>
<evidence type="ECO:0000313" key="2">
    <source>
        <dbReference type="Proteomes" id="UP000076532"/>
    </source>
</evidence>
<sequence length="78" mass="8531">MFTQGSNNVAFPYDTSAALLAMPVTEVAIVTATTSEAEEVAKEVLEMFSVVTERFRAYNSVVDNVEILYGFMVGTLSR</sequence>
<accession>A0A166VXN0</accession>
<dbReference type="Proteomes" id="UP000076532">
    <property type="component" value="Unassembled WGS sequence"/>
</dbReference>
<gene>
    <name evidence="1" type="ORF">FIBSPDRAFT_847760</name>
</gene>
<evidence type="ECO:0000313" key="1">
    <source>
        <dbReference type="EMBL" id="KZP33166.1"/>
    </source>
</evidence>
<name>A0A166VXN0_9AGAM</name>
<reference evidence="1 2" key="1">
    <citation type="journal article" date="2016" name="Mol. Biol. Evol.">
        <title>Comparative Genomics of Early-Diverging Mushroom-Forming Fungi Provides Insights into the Origins of Lignocellulose Decay Capabilities.</title>
        <authorList>
            <person name="Nagy L.G."/>
            <person name="Riley R."/>
            <person name="Tritt A."/>
            <person name="Adam C."/>
            <person name="Daum C."/>
            <person name="Floudas D."/>
            <person name="Sun H."/>
            <person name="Yadav J.S."/>
            <person name="Pangilinan J."/>
            <person name="Larsson K.H."/>
            <person name="Matsuura K."/>
            <person name="Barry K."/>
            <person name="Labutti K."/>
            <person name="Kuo R."/>
            <person name="Ohm R.A."/>
            <person name="Bhattacharya S.S."/>
            <person name="Shirouzu T."/>
            <person name="Yoshinaga Y."/>
            <person name="Martin F.M."/>
            <person name="Grigoriev I.V."/>
            <person name="Hibbett D.S."/>
        </authorList>
    </citation>
    <scope>NUCLEOTIDE SEQUENCE [LARGE SCALE GENOMIC DNA]</scope>
    <source>
        <strain evidence="1 2">CBS 109695</strain>
    </source>
</reference>
<keyword evidence="2" id="KW-1185">Reference proteome</keyword>
<dbReference type="AlphaFoldDB" id="A0A166VXN0"/>
<dbReference type="OrthoDB" id="3830579at2759"/>